<evidence type="ECO:0000313" key="2">
    <source>
        <dbReference type="EMBL" id="BCJ41597.1"/>
    </source>
</evidence>
<feature type="region of interest" description="Disordered" evidence="1">
    <location>
        <begin position="53"/>
        <end position="73"/>
    </location>
</feature>
<dbReference type="EMBL" id="AP023356">
    <property type="protein sequence ID" value="BCJ41597.1"/>
    <property type="molecule type" value="Genomic_DNA"/>
</dbReference>
<evidence type="ECO:0000256" key="1">
    <source>
        <dbReference type="SAM" id="MobiDB-lite"/>
    </source>
</evidence>
<proteinExistence type="predicted"/>
<name>A0ABM7LQR8_9ACTN</name>
<organism evidence="2 3">
    <name type="scientific">Actinoplanes ianthinogenes</name>
    <dbReference type="NCBI Taxonomy" id="122358"/>
    <lineage>
        <taxon>Bacteria</taxon>
        <taxon>Bacillati</taxon>
        <taxon>Actinomycetota</taxon>
        <taxon>Actinomycetes</taxon>
        <taxon>Micromonosporales</taxon>
        <taxon>Micromonosporaceae</taxon>
        <taxon>Actinoplanes</taxon>
    </lineage>
</organism>
<accession>A0ABM7LQR8</accession>
<sequence length="100" mass="10331">MFPPIPSGSPARLPHVPIAAAGGVQAWWEAGTPWPPPTAYQLDEESLCPLIAGQRSVGRPPGGAAPELTGGNRHAPSPPGCFRWLSAWPCSASAVWSAPA</sequence>
<dbReference type="Proteomes" id="UP000676967">
    <property type="component" value="Chromosome"/>
</dbReference>
<protein>
    <submittedName>
        <fullName evidence="2">Uncharacterized protein</fullName>
    </submittedName>
</protein>
<evidence type="ECO:0000313" key="3">
    <source>
        <dbReference type="Proteomes" id="UP000676967"/>
    </source>
</evidence>
<keyword evidence="3" id="KW-1185">Reference proteome</keyword>
<reference evidence="2 3" key="1">
    <citation type="submission" date="2020-08" db="EMBL/GenBank/DDBJ databases">
        <title>Whole genome shotgun sequence of Actinoplanes ianthinogenes NBRC 13996.</title>
        <authorList>
            <person name="Komaki H."/>
            <person name="Tamura T."/>
        </authorList>
    </citation>
    <scope>NUCLEOTIDE SEQUENCE [LARGE SCALE GENOMIC DNA]</scope>
    <source>
        <strain evidence="2 3">NBRC 13996</strain>
    </source>
</reference>
<gene>
    <name evidence="2" type="ORF">Aiant_22540</name>
</gene>